<proteinExistence type="predicted"/>
<dbReference type="AlphaFoldDB" id="A0A151JNP7"/>
<organism evidence="1 2">
    <name type="scientific">Trachymyrmex cornetzi</name>
    <dbReference type="NCBI Taxonomy" id="471704"/>
    <lineage>
        <taxon>Eukaryota</taxon>
        <taxon>Metazoa</taxon>
        <taxon>Ecdysozoa</taxon>
        <taxon>Arthropoda</taxon>
        <taxon>Hexapoda</taxon>
        <taxon>Insecta</taxon>
        <taxon>Pterygota</taxon>
        <taxon>Neoptera</taxon>
        <taxon>Endopterygota</taxon>
        <taxon>Hymenoptera</taxon>
        <taxon>Apocrita</taxon>
        <taxon>Aculeata</taxon>
        <taxon>Formicoidea</taxon>
        <taxon>Formicidae</taxon>
        <taxon>Myrmicinae</taxon>
        <taxon>Trachymyrmex</taxon>
    </lineage>
</organism>
<dbReference type="EMBL" id="KQ978854">
    <property type="protein sequence ID" value="KYN27947.1"/>
    <property type="molecule type" value="Genomic_DNA"/>
</dbReference>
<accession>A0A151JNP7</accession>
<dbReference type="STRING" id="471704.A0A151JNP7"/>
<reference evidence="1 2" key="1">
    <citation type="submission" date="2015-09" db="EMBL/GenBank/DDBJ databases">
        <title>Trachymyrmex cornetzi WGS genome.</title>
        <authorList>
            <person name="Nygaard S."/>
            <person name="Hu H."/>
            <person name="Boomsma J."/>
            <person name="Zhang G."/>
        </authorList>
    </citation>
    <scope>NUCLEOTIDE SEQUENCE [LARGE SCALE GENOMIC DNA]</scope>
    <source>
        <strain evidence="1">Tcor2-1</strain>
        <tissue evidence="1">Whole body</tissue>
    </source>
</reference>
<protein>
    <submittedName>
        <fullName evidence="1">Uncharacterized protein</fullName>
    </submittedName>
</protein>
<dbReference type="Proteomes" id="UP000078492">
    <property type="component" value="Unassembled WGS sequence"/>
</dbReference>
<keyword evidence="2" id="KW-1185">Reference proteome</keyword>
<evidence type="ECO:0000313" key="1">
    <source>
        <dbReference type="EMBL" id="KYN27947.1"/>
    </source>
</evidence>
<sequence>MQEEEFLYDEKICRSILQAELWKEVKQKFPNKIVFPLYLFYDDFEPNNPLGSKSGIYKIGAVYISIASVVQYGNKSTFYKIIQQLKYLETEGITITTSSGKDVQVYFTSLLILGDNAGLNSILGFQESFQSNYFCRFCRNHKNDTKYQISEKEKNLRNFENYMNDSSCLSYGIKEECIWHELPNFNVMKNIYGDLMHDFLEGILRYDMAEIINCLIKKKYFCLEQLNERIKYFTDEGNPIPLIIPDHLKKRCIIMSASEMLALVIYFPILVGDLVPSTEPVWDFYLVLYKIFDILLSRTISKSSISYLKTLIAKHHHVTQLYRHLFEQTLKPKFHILLHYPRILKKVSTVRHIWVMRYEAFHKQLKATAKISHSRVNLLLTLCIKQQLKLSYRFLSRKGLFNPIECGQFIGVLHDIKEIRLHSVIKTSNVTFFEQANVFGSIKINNIKYNIKKRVANK</sequence>
<dbReference type="PANTHER" id="PTHR31912">
    <property type="entry name" value="IP13529P"/>
    <property type="match status" value="1"/>
</dbReference>
<evidence type="ECO:0000313" key="2">
    <source>
        <dbReference type="Proteomes" id="UP000078492"/>
    </source>
</evidence>
<gene>
    <name evidence="1" type="ORF">ALC57_02646</name>
</gene>
<dbReference type="PANTHER" id="PTHR31912:SF34">
    <property type="entry name" value="NOTOCHORD-RELATED PROTEIN"/>
    <property type="match status" value="1"/>
</dbReference>
<name>A0A151JNP7_9HYME</name>